<feature type="compositionally biased region" description="Polar residues" evidence="4">
    <location>
        <begin position="737"/>
        <end position="747"/>
    </location>
</feature>
<dbReference type="Gene3D" id="2.160.20.10">
    <property type="entry name" value="Single-stranded right-handed beta-helix, Pectin lyase-like"/>
    <property type="match status" value="4"/>
</dbReference>
<keyword evidence="5" id="KW-0812">Transmembrane</keyword>
<keyword evidence="5" id="KW-0472">Membrane</keyword>
<dbReference type="InterPro" id="IPR051550">
    <property type="entry name" value="SCF-Subunits/Alg-Epimerases"/>
</dbReference>
<dbReference type="SMART" id="SM00710">
    <property type="entry name" value="PbH1"/>
    <property type="match status" value="20"/>
</dbReference>
<organism evidence="7 8">
    <name type="scientific">Methanothrix harundinacea (strain 6Ac)</name>
    <name type="common">Methanosaeta harundinacea</name>
    <dbReference type="NCBI Taxonomy" id="1110509"/>
    <lineage>
        <taxon>Archaea</taxon>
        <taxon>Methanobacteriati</taxon>
        <taxon>Methanobacteriota</taxon>
        <taxon>Stenosarchaea group</taxon>
        <taxon>Methanomicrobia</taxon>
        <taxon>Methanotrichales</taxon>
        <taxon>Methanotrichaceae</taxon>
        <taxon>Methanothrix</taxon>
    </lineage>
</organism>
<dbReference type="PATRIC" id="fig|1110509.7.peg.40"/>
<accession>G7WJZ0</accession>
<dbReference type="KEGG" id="mhi:Mhar_0038"/>
<feature type="domain" description="Carbohydrate-binding/sugar hydrolysis" evidence="6">
    <location>
        <begin position="39"/>
        <end position="205"/>
    </location>
</feature>
<dbReference type="InterPro" id="IPR006633">
    <property type="entry name" value="Carb-bd_sugar_hydrolysis-dom"/>
</dbReference>
<dbReference type="Proteomes" id="UP000005877">
    <property type="component" value="Chromosome"/>
</dbReference>
<dbReference type="GeneID" id="12509207"/>
<dbReference type="NCBIfam" id="TIGR03804">
    <property type="entry name" value="para_beta_helix"/>
    <property type="match status" value="12"/>
</dbReference>
<evidence type="ECO:0000256" key="3">
    <source>
        <dbReference type="ARBA" id="ARBA00022786"/>
    </source>
</evidence>
<comment type="pathway">
    <text evidence="1">Protein modification; protein ubiquitination.</text>
</comment>
<dbReference type="PANTHER" id="PTHR22990:SF15">
    <property type="entry name" value="F-BOX ONLY PROTEIN 10"/>
    <property type="match status" value="1"/>
</dbReference>
<proteinExistence type="predicted"/>
<feature type="transmembrane region" description="Helical" evidence="5">
    <location>
        <begin position="906"/>
        <end position="923"/>
    </location>
</feature>
<dbReference type="InterPro" id="IPR006626">
    <property type="entry name" value="PbH1"/>
</dbReference>
<dbReference type="InterPro" id="IPR039448">
    <property type="entry name" value="Beta_helix"/>
</dbReference>
<dbReference type="InterPro" id="IPR012334">
    <property type="entry name" value="Pectin_lyas_fold"/>
</dbReference>
<evidence type="ECO:0000256" key="4">
    <source>
        <dbReference type="SAM" id="MobiDB-lite"/>
    </source>
</evidence>
<dbReference type="RefSeq" id="WP_014585620.1">
    <property type="nucleotide sequence ID" value="NC_017527.1"/>
</dbReference>
<feature type="compositionally biased region" description="Pro residues" evidence="4">
    <location>
        <begin position="950"/>
        <end position="960"/>
    </location>
</feature>
<feature type="domain" description="Carbohydrate-binding/sugar hydrolysis" evidence="6">
    <location>
        <begin position="381"/>
        <end position="516"/>
    </location>
</feature>
<dbReference type="Pfam" id="PF13229">
    <property type="entry name" value="Beta_helix"/>
    <property type="match status" value="1"/>
</dbReference>
<evidence type="ECO:0000256" key="1">
    <source>
        <dbReference type="ARBA" id="ARBA00004906"/>
    </source>
</evidence>
<dbReference type="Pfam" id="PF05048">
    <property type="entry name" value="NosD"/>
    <property type="match status" value="2"/>
</dbReference>
<dbReference type="AlphaFoldDB" id="G7WJZ0"/>
<gene>
    <name evidence="7" type="ordered locus">Mhar_0038</name>
</gene>
<dbReference type="SUPFAM" id="SSF51126">
    <property type="entry name" value="Pectin lyase-like"/>
    <property type="match status" value="4"/>
</dbReference>
<dbReference type="SMART" id="SM00722">
    <property type="entry name" value="CASH"/>
    <property type="match status" value="3"/>
</dbReference>
<dbReference type="InterPro" id="IPR007742">
    <property type="entry name" value="NosD_dom"/>
</dbReference>
<dbReference type="InterPro" id="IPR022441">
    <property type="entry name" value="Para_beta_helix_rpt-2"/>
</dbReference>
<evidence type="ECO:0000313" key="8">
    <source>
        <dbReference type="Proteomes" id="UP000005877"/>
    </source>
</evidence>
<dbReference type="PANTHER" id="PTHR22990">
    <property type="entry name" value="F-BOX ONLY PROTEIN"/>
    <property type="match status" value="1"/>
</dbReference>
<evidence type="ECO:0000256" key="2">
    <source>
        <dbReference type="ARBA" id="ARBA00022737"/>
    </source>
</evidence>
<dbReference type="InterPro" id="IPR011050">
    <property type="entry name" value="Pectin_lyase_fold/virulence"/>
</dbReference>
<feature type="region of interest" description="Disordered" evidence="4">
    <location>
        <begin position="928"/>
        <end position="960"/>
    </location>
</feature>
<evidence type="ECO:0000256" key="5">
    <source>
        <dbReference type="SAM" id="Phobius"/>
    </source>
</evidence>
<dbReference type="HOGENOM" id="CLU_307715_0_0_2"/>
<name>G7WJZ0_METH6</name>
<dbReference type="STRING" id="1110509.Mhar_0038"/>
<dbReference type="EMBL" id="CP003117">
    <property type="protein sequence ID" value="AET63431.1"/>
    <property type="molecule type" value="Genomic_DNA"/>
</dbReference>
<keyword evidence="8" id="KW-1185">Reference proteome</keyword>
<sequence length="960" mass="104476">MNDHINLILAVSVILLGLAQGETWVVSQNESIQEKIDMASPGDTILVEDGRDPYRENVDVNKPLTLRGVGLPVVDGGRNGSSITLSADGIVVEGFVSTNYSRGRSPEEAAGVKIYSNNNKIRNITIYNDGAGTGIVLNGSMNNSVEANNVSHNRFGILILRGQGNYIQGNNATNNGLGIKLQDSGNNTIEGNNASFNADYGISLERSQYNTLRKNVMNENGRSFEAAGLNYIDTSNRIDGGAIYYLVLAANMTIDSTSEDAAVVYCLSCSNITIKEQVFDETGYGIRLYNTANSMIADNVLNNKNSIELHESEKNTVGGNHIIGHSDADGIHLNRSRNNSIEGNNISDGSGGISLVRSEGNTIEDNIIVKNEKGGVILQESSYNTIKRNVVSLDNGEGGVYLEGSHNNTVTENNASYNDIGIHLSSSLENNISENDGSYNHVSGIFIEESNKNIIKDNNASHNDWCGIKIEGSGENRIEANNASYNGNGLLFESSNGNTISRNIASHNVEYGIRLYASYGNNIAGNDASYNNLAGIKLVDSQENGIADNFLHGNGVNGLALMNCVRSSVAGNVANNNPACGITLINSMNNNLTDNGASNNSDGIALCDSSSNLIKNNTASYNRIGVYLYQSNLNELKDNYINKNEVGVSFNSSENNTVDDNFTGDNKYDVLIDNDTYFGHCIREESGYTKGETSVEIPITHTAPVDTTVYTGGVPGDGRTKIGKGVPYQPPSERTTEATSPAQPSSEDYQKMAEKALGMVGWDPPREMIVRHKYKINVTLGEDRERLAGYLEEEYAIYQKVNLSPKCVYEVNLTGDNFDISLKEGLAQQMYIPDEEELPKWVWEVTPTKGGNQTLKLVVNYQEKSNIGEPAWATKKRLDEWPVTVTVEEKTASDYLNDGKNFIKKYWQWLATVLIIPIVKWWMGKRRSLKKEKPGPTQDMAGTSKGPSTERPPGPGGGET</sequence>
<protein>
    <submittedName>
        <fullName evidence="7">Putative secreted protein</fullName>
    </submittedName>
</protein>
<evidence type="ECO:0000259" key="6">
    <source>
        <dbReference type="SMART" id="SM00722"/>
    </source>
</evidence>
<keyword evidence="2" id="KW-0677">Repeat</keyword>
<keyword evidence="3" id="KW-0833">Ubl conjugation pathway</keyword>
<keyword evidence="5" id="KW-1133">Transmembrane helix</keyword>
<feature type="region of interest" description="Disordered" evidence="4">
    <location>
        <begin position="706"/>
        <end position="747"/>
    </location>
</feature>
<evidence type="ECO:0000313" key="7">
    <source>
        <dbReference type="EMBL" id="AET63431.1"/>
    </source>
</evidence>
<feature type="domain" description="Carbohydrate-binding/sugar hydrolysis" evidence="6">
    <location>
        <begin position="218"/>
        <end position="379"/>
    </location>
</feature>
<reference evidence="7 8" key="1">
    <citation type="journal article" date="2012" name="PLoS ONE">
        <title>The genome characteristics and predicted function of methyl-group oxidation pathway in the obligate aceticlastic methanogens, Methanosaeta spp.</title>
        <authorList>
            <person name="Zhu J."/>
            <person name="Zheng H."/>
            <person name="Ai G."/>
            <person name="Zhang G."/>
            <person name="Liu D."/>
            <person name="Liu X."/>
            <person name="Dong X."/>
        </authorList>
    </citation>
    <scope>NUCLEOTIDE SEQUENCE [LARGE SCALE GENOMIC DNA]</scope>
    <source>
        <strain evidence="7 8">6Ac</strain>
    </source>
</reference>